<evidence type="ECO:0000256" key="2">
    <source>
        <dbReference type="SAM" id="SignalP"/>
    </source>
</evidence>
<dbReference type="Pfam" id="PF09923">
    <property type="entry name" value="DUF2155"/>
    <property type="match status" value="1"/>
</dbReference>
<evidence type="ECO:0000313" key="4">
    <source>
        <dbReference type="Proteomes" id="UP000243978"/>
    </source>
</evidence>
<keyword evidence="2" id="KW-0732">Signal</keyword>
<feature type="signal peptide" evidence="2">
    <location>
        <begin position="1"/>
        <end position="18"/>
    </location>
</feature>
<evidence type="ECO:0008006" key="5">
    <source>
        <dbReference type="Google" id="ProtNLM"/>
    </source>
</evidence>
<reference evidence="3 4" key="1">
    <citation type="submission" date="2018-04" db="EMBL/GenBank/DDBJ databases">
        <title>Genomic Encyclopedia of Archaeal and Bacterial Type Strains, Phase II (KMG-II): from individual species to whole genera.</title>
        <authorList>
            <person name="Goeker M."/>
        </authorList>
    </citation>
    <scope>NUCLEOTIDE SEQUENCE [LARGE SCALE GENOMIC DNA]</scope>
    <source>
        <strain evidence="3 4">DSM 100977</strain>
    </source>
</reference>
<name>A0A2T6BJN1_9RHOB</name>
<proteinExistence type="predicted"/>
<dbReference type="InterPro" id="IPR019225">
    <property type="entry name" value="DUF2155"/>
</dbReference>
<evidence type="ECO:0000313" key="3">
    <source>
        <dbReference type="EMBL" id="PTX56273.1"/>
    </source>
</evidence>
<gene>
    <name evidence="3" type="ORF">C8N43_0928</name>
</gene>
<sequence length="167" mass="17541">MIRPLAAAIAMLATPVAAQVTIQGDTTTIQLGNAPTVEAETREAVSIAPQAVMRGLDKLAGASEDIVLTAGDPITYGPLTITMRECRYPQGNPSGDAYVGLLVVDRNLGGPVFDGWMIASSPALNAMDHPRYDVWAIRCKLDDRTPSVVAGESSPLPLMRPEGLGGN</sequence>
<comment type="caution">
    <text evidence="3">The sequence shown here is derived from an EMBL/GenBank/DDBJ whole genome shotgun (WGS) entry which is preliminary data.</text>
</comment>
<dbReference type="EMBL" id="QBKS01000001">
    <property type="protein sequence ID" value="PTX56273.1"/>
    <property type="molecule type" value="Genomic_DNA"/>
</dbReference>
<organism evidence="3 4">
    <name type="scientific">Litoreibacter ponti</name>
    <dbReference type="NCBI Taxonomy" id="1510457"/>
    <lineage>
        <taxon>Bacteria</taxon>
        <taxon>Pseudomonadati</taxon>
        <taxon>Pseudomonadota</taxon>
        <taxon>Alphaproteobacteria</taxon>
        <taxon>Rhodobacterales</taxon>
        <taxon>Roseobacteraceae</taxon>
        <taxon>Litoreibacter</taxon>
    </lineage>
</organism>
<keyword evidence="4" id="KW-1185">Reference proteome</keyword>
<dbReference type="AlphaFoldDB" id="A0A2T6BJN1"/>
<accession>A0A2T6BJN1</accession>
<dbReference type="Proteomes" id="UP000243978">
    <property type="component" value="Unassembled WGS sequence"/>
</dbReference>
<evidence type="ECO:0000256" key="1">
    <source>
        <dbReference type="SAM" id="MobiDB-lite"/>
    </source>
</evidence>
<dbReference type="RefSeq" id="WP_245912900.1">
    <property type="nucleotide sequence ID" value="NZ_QBKS01000001.1"/>
</dbReference>
<feature type="region of interest" description="Disordered" evidence="1">
    <location>
        <begin position="148"/>
        <end position="167"/>
    </location>
</feature>
<feature type="chain" id="PRO_5015406900" description="DUF2155 domain-containing protein" evidence="2">
    <location>
        <begin position="19"/>
        <end position="167"/>
    </location>
</feature>
<protein>
    <recommendedName>
        <fullName evidence="5">DUF2155 domain-containing protein</fullName>
    </recommendedName>
</protein>